<proteinExistence type="predicted"/>
<name>A0A8J3UY40_9ACTN</name>
<comment type="caution">
    <text evidence="1">The sequence shown here is derived from an EMBL/GenBank/DDBJ whole genome shotgun (WGS) entry which is preliminary data.</text>
</comment>
<dbReference type="Proteomes" id="UP000605992">
    <property type="component" value="Unassembled WGS sequence"/>
</dbReference>
<evidence type="ECO:0000313" key="1">
    <source>
        <dbReference type="EMBL" id="GII52765.1"/>
    </source>
</evidence>
<organism evidence="1 2">
    <name type="scientific">Planotetraspora thailandica</name>
    <dbReference type="NCBI Taxonomy" id="487172"/>
    <lineage>
        <taxon>Bacteria</taxon>
        <taxon>Bacillati</taxon>
        <taxon>Actinomycetota</taxon>
        <taxon>Actinomycetes</taxon>
        <taxon>Streptosporangiales</taxon>
        <taxon>Streptosporangiaceae</taxon>
        <taxon>Planotetraspora</taxon>
    </lineage>
</organism>
<dbReference type="RefSeq" id="WP_203943058.1">
    <property type="nucleotide sequence ID" value="NZ_BOOR01000007.1"/>
</dbReference>
<accession>A0A8J3UY40</accession>
<gene>
    <name evidence="1" type="ORF">Pth03_11540</name>
</gene>
<sequence>MNTIALSLLAQDVAVERQGIGLLLVGVGAGEARDLLEKMAAGPPPDAGELARLVPDKRVEKDDGYLGESLLSLAYAARSLDVAAAWRALRELPR</sequence>
<reference evidence="1" key="1">
    <citation type="submission" date="2021-01" db="EMBL/GenBank/DDBJ databases">
        <title>Whole genome shotgun sequence of Planotetraspora thailandica NBRC 104271.</title>
        <authorList>
            <person name="Komaki H."/>
            <person name="Tamura T."/>
        </authorList>
    </citation>
    <scope>NUCLEOTIDE SEQUENCE</scope>
    <source>
        <strain evidence="1">NBRC 104271</strain>
    </source>
</reference>
<evidence type="ECO:0000313" key="2">
    <source>
        <dbReference type="Proteomes" id="UP000605992"/>
    </source>
</evidence>
<dbReference type="EMBL" id="BOOR01000007">
    <property type="protein sequence ID" value="GII52765.1"/>
    <property type="molecule type" value="Genomic_DNA"/>
</dbReference>
<protein>
    <submittedName>
        <fullName evidence="1">Uncharacterized protein</fullName>
    </submittedName>
</protein>
<keyword evidence="2" id="KW-1185">Reference proteome</keyword>
<dbReference type="AlphaFoldDB" id="A0A8J3UY40"/>